<proteinExistence type="predicted"/>
<dbReference type="EMBL" id="BMAT01000582">
    <property type="protein sequence ID" value="GFR68888.1"/>
    <property type="molecule type" value="Genomic_DNA"/>
</dbReference>
<evidence type="ECO:0000313" key="2">
    <source>
        <dbReference type="EMBL" id="GFR68888.1"/>
    </source>
</evidence>
<organism evidence="2 3">
    <name type="scientific">Elysia marginata</name>
    <dbReference type="NCBI Taxonomy" id="1093978"/>
    <lineage>
        <taxon>Eukaryota</taxon>
        <taxon>Metazoa</taxon>
        <taxon>Spiralia</taxon>
        <taxon>Lophotrochozoa</taxon>
        <taxon>Mollusca</taxon>
        <taxon>Gastropoda</taxon>
        <taxon>Heterobranchia</taxon>
        <taxon>Euthyneura</taxon>
        <taxon>Panpulmonata</taxon>
        <taxon>Sacoglossa</taxon>
        <taxon>Placobranchoidea</taxon>
        <taxon>Plakobranchidae</taxon>
        <taxon>Elysia</taxon>
    </lineage>
</organism>
<reference evidence="2 3" key="1">
    <citation type="journal article" date="2021" name="Elife">
        <title>Chloroplast acquisition without the gene transfer in kleptoplastic sea slugs, Plakobranchus ocellatus.</title>
        <authorList>
            <person name="Maeda T."/>
            <person name="Takahashi S."/>
            <person name="Yoshida T."/>
            <person name="Shimamura S."/>
            <person name="Takaki Y."/>
            <person name="Nagai Y."/>
            <person name="Toyoda A."/>
            <person name="Suzuki Y."/>
            <person name="Arimoto A."/>
            <person name="Ishii H."/>
            <person name="Satoh N."/>
            <person name="Nishiyama T."/>
            <person name="Hasebe M."/>
            <person name="Maruyama T."/>
            <person name="Minagawa J."/>
            <person name="Obokata J."/>
            <person name="Shigenobu S."/>
        </authorList>
    </citation>
    <scope>NUCLEOTIDE SEQUENCE [LARGE SCALE GENOMIC DNA]</scope>
</reference>
<dbReference type="Proteomes" id="UP000762676">
    <property type="component" value="Unassembled WGS sequence"/>
</dbReference>
<keyword evidence="3" id="KW-1185">Reference proteome</keyword>
<feature type="signal peptide" evidence="1">
    <location>
        <begin position="1"/>
        <end position="21"/>
    </location>
</feature>
<gene>
    <name evidence="2" type="ORF">ElyMa_000289000</name>
</gene>
<protein>
    <recommendedName>
        <fullName evidence="4">Single domain-containing protein</fullName>
    </recommendedName>
</protein>
<evidence type="ECO:0008006" key="4">
    <source>
        <dbReference type="Google" id="ProtNLM"/>
    </source>
</evidence>
<keyword evidence="1" id="KW-0732">Signal</keyword>
<dbReference type="AlphaFoldDB" id="A0AAV4F6A0"/>
<comment type="caution">
    <text evidence="2">The sequence shown here is derived from an EMBL/GenBank/DDBJ whole genome shotgun (WGS) entry which is preliminary data.</text>
</comment>
<sequence length="82" mass="8876">MFSKITIFLVISVAVFYAVTADYACIMDDTREIPYPCSGQTYTKVGNIKYCCSAGGIISLTTVTEADGSTYRTCVCDTSDSK</sequence>
<feature type="chain" id="PRO_5043752669" description="Single domain-containing protein" evidence="1">
    <location>
        <begin position="22"/>
        <end position="82"/>
    </location>
</feature>
<evidence type="ECO:0000256" key="1">
    <source>
        <dbReference type="SAM" id="SignalP"/>
    </source>
</evidence>
<accession>A0AAV4F6A0</accession>
<evidence type="ECO:0000313" key="3">
    <source>
        <dbReference type="Proteomes" id="UP000762676"/>
    </source>
</evidence>
<name>A0AAV4F6A0_9GAST</name>